<dbReference type="EMBL" id="FUXP01000005">
    <property type="protein sequence ID" value="SKA03396.1"/>
    <property type="molecule type" value="Genomic_DNA"/>
</dbReference>
<dbReference type="PANTHER" id="PTHR23419:SF8">
    <property type="entry name" value="FI09726P"/>
    <property type="match status" value="1"/>
</dbReference>
<protein>
    <submittedName>
        <fullName evidence="2">Divalent cation tolerance protein</fullName>
    </submittedName>
</protein>
<reference evidence="2 3" key="1">
    <citation type="submission" date="2017-02" db="EMBL/GenBank/DDBJ databases">
        <authorList>
            <person name="Peterson S.W."/>
        </authorList>
    </citation>
    <scope>NUCLEOTIDE SEQUENCE [LARGE SCALE GENOMIC DNA]</scope>
    <source>
        <strain evidence="2 3">DSM 21749</strain>
    </source>
</reference>
<gene>
    <name evidence="2" type="ORF">SAMN02745674_01628</name>
</gene>
<dbReference type="Gene3D" id="3.30.70.120">
    <property type="match status" value="1"/>
</dbReference>
<dbReference type="GO" id="GO:0005507">
    <property type="term" value="F:copper ion binding"/>
    <property type="evidence" value="ECO:0007669"/>
    <property type="project" value="TreeGrafter"/>
</dbReference>
<keyword evidence="3" id="KW-1185">Reference proteome</keyword>
<proteinExistence type="inferred from homology"/>
<dbReference type="PANTHER" id="PTHR23419">
    <property type="entry name" value="DIVALENT CATION TOLERANCE CUTA-RELATED"/>
    <property type="match status" value="1"/>
</dbReference>
<dbReference type="InterPro" id="IPR004323">
    <property type="entry name" value="Ion_tolerance_CutA"/>
</dbReference>
<organism evidence="2 3">
    <name type="scientific">Lysobacter spongiicola DSM 21749</name>
    <dbReference type="NCBI Taxonomy" id="1122188"/>
    <lineage>
        <taxon>Bacteria</taxon>
        <taxon>Pseudomonadati</taxon>
        <taxon>Pseudomonadota</taxon>
        <taxon>Gammaproteobacteria</taxon>
        <taxon>Lysobacterales</taxon>
        <taxon>Lysobacteraceae</taxon>
        <taxon>Novilysobacter</taxon>
    </lineage>
</organism>
<evidence type="ECO:0000313" key="3">
    <source>
        <dbReference type="Proteomes" id="UP000190061"/>
    </source>
</evidence>
<comment type="similarity">
    <text evidence="1">Belongs to the CutA family.</text>
</comment>
<sequence>MSVLLCLCTCPDEASARAIADALVEERLAACVSELPGIRSTYRWEGQLTHDREIQLLIKTTDARLEALTSRVVALHPYELPELLAVEANGGLAPYLAWVAEQTRIDD</sequence>
<evidence type="ECO:0000313" key="2">
    <source>
        <dbReference type="EMBL" id="SKA03396.1"/>
    </source>
</evidence>
<accession>A0A1T4QIB9</accession>
<dbReference type="InterPro" id="IPR015867">
    <property type="entry name" value="N-reg_PII/ATP_PRibTrfase_C"/>
</dbReference>
<dbReference type="STRING" id="1122188.SAMN02745674_01628"/>
<dbReference type="InterPro" id="IPR011322">
    <property type="entry name" value="N-reg_PII-like_a/b"/>
</dbReference>
<evidence type="ECO:0000256" key="1">
    <source>
        <dbReference type="ARBA" id="ARBA00010169"/>
    </source>
</evidence>
<dbReference type="AlphaFoldDB" id="A0A1T4QIB9"/>
<dbReference type="Proteomes" id="UP000190061">
    <property type="component" value="Unassembled WGS sequence"/>
</dbReference>
<dbReference type="SUPFAM" id="SSF54913">
    <property type="entry name" value="GlnB-like"/>
    <property type="match status" value="1"/>
</dbReference>
<dbReference type="Pfam" id="PF03091">
    <property type="entry name" value="CutA1"/>
    <property type="match status" value="1"/>
</dbReference>
<dbReference type="GO" id="GO:0010038">
    <property type="term" value="P:response to metal ion"/>
    <property type="evidence" value="ECO:0007669"/>
    <property type="project" value="InterPro"/>
</dbReference>
<name>A0A1T4QIB9_9GAMM</name>